<evidence type="ECO:0000313" key="3">
    <source>
        <dbReference type="EMBL" id="ORX58693.1"/>
    </source>
</evidence>
<feature type="compositionally biased region" description="Basic and acidic residues" evidence="2">
    <location>
        <begin position="292"/>
        <end position="328"/>
    </location>
</feature>
<sequence>MLIADTQAYTTVYADSNPSLESRKLLVVSDHNHQPIITVEDLHNLKEGPTVFSFTNCALVPPKVDHSQHIDTLITNALKGYNTLGVFMSIADPTFNKLAFNDIKTFIMAISKNVWEFAYANKQRVEASLCFVEIGSKLSVDHMTQKTFDTDTLMSDGLEPFRHALPNNDLVQHPPATFKRQGPSILSCRIFSEKQTIGEVSWIDLPFASTKNVTADAIDLYTAIHDTVAPTPDNTSDTKKAMSAEFIAKFFDGSRQMLAFCHCPEYTLAVTDQPILDMLKLASSIEKVKCHVSEERKTNRGPKTGRERKTTRVPRTKREPEVKTEQDLSFHGQSAALPSTSATLPLTNGHTHDLRKLLEEQHQKINEYEHRQQELVGLVQQLNDRLVLSESDLCTVISMNNVARAALQRQEYSREWEANEYLDQIRSIKIALVEANIAGRSHQHSEMEMEAMLAEEKKKNESYIELHQQANDYMDAVEAERDALVSRVQELESQIGSLTEQFQSLASDKDGHWATVQEDYQNQIRSLKEQLAEKDQTISEHKVKTKQIHVKYQANELHLKRKVDQSELLYQQEIYNAYNEAQEFSNGVVKKAKHAIRKLQDENKHLHRTILQMQQNHPTAAGQQHIPAMPIVPAHTTYQTIDPFENVPNFSRRAKKLPNINSIFDNQFNDVASTMSDVSSAIPLPLSPLADLPVRPIAVQPASRLPPLNGVPARPTLLQSPRSSIFADDDDHSSAAPAPLSPLNGLPIRPTASQPAGKSPAMADQPMPPAASRHTQPDLPSQSSLVGLPARSAFHKPLRSPAVADQPARPTPFPSPLRSPLTNSPRRSFSRPPLHDITSADMPTRPLAHPPRSPPSAHRPIRPTALRHMQSPVLRDLPVQLPRPSSPGLPLDHVPPRPNPHRSPPSPTTLTSPTRSVVPKSPSRPASVNHQPPKNRHHSPEDNLSITYSLARDDAESDYDPSKPDTTLTQSIRRPTSIGKRAIDMSEDDDDDLADAIAPPRLNTLPSTFKLRAEEPKVRSSKKKAPALPAPSKPAVPVPEPVPAADPNSQASSSAPKGKRRRKLLKRQHPDFDVVSLTPEIGGFASSFYRKPTLP</sequence>
<keyword evidence="4" id="KW-1185">Reference proteome</keyword>
<feature type="compositionally biased region" description="Polar residues" evidence="2">
    <location>
        <begin position="964"/>
        <end position="974"/>
    </location>
</feature>
<feature type="compositionally biased region" description="Basic residues" evidence="2">
    <location>
        <begin position="1057"/>
        <end position="1067"/>
    </location>
</feature>
<comment type="caution">
    <text evidence="3">The sequence shown here is derived from an EMBL/GenBank/DDBJ whole genome shotgun (WGS) entry which is preliminary data.</text>
</comment>
<gene>
    <name evidence="3" type="ORF">DM01DRAFT_1405335</name>
</gene>
<name>A0A1X2GPE0_9FUNG</name>
<evidence type="ECO:0000256" key="1">
    <source>
        <dbReference type="SAM" id="Coils"/>
    </source>
</evidence>
<feature type="region of interest" description="Disordered" evidence="2">
    <location>
        <begin position="292"/>
        <end position="332"/>
    </location>
</feature>
<feature type="coiled-coil region" evidence="1">
    <location>
        <begin position="589"/>
        <end position="616"/>
    </location>
</feature>
<feature type="compositionally biased region" description="Low complexity" evidence="2">
    <location>
        <begin position="734"/>
        <end position="747"/>
    </location>
</feature>
<feature type="region of interest" description="Disordered" evidence="2">
    <location>
        <begin position="723"/>
        <end position="785"/>
    </location>
</feature>
<organism evidence="3 4">
    <name type="scientific">Hesseltinella vesiculosa</name>
    <dbReference type="NCBI Taxonomy" id="101127"/>
    <lineage>
        <taxon>Eukaryota</taxon>
        <taxon>Fungi</taxon>
        <taxon>Fungi incertae sedis</taxon>
        <taxon>Mucoromycota</taxon>
        <taxon>Mucoromycotina</taxon>
        <taxon>Mucoromycetes</taxon>
        <taxon>Mucorales</taxon>
        <taxon>Cunninghamellaceae</taxon>
        <taxon>Hesseltinella</taxon>
    </lineage>
</organism>
<accession>A0A1X2GPE0</accession>
<feature type="region of interest" description="Disordered" evidence="2">
    <location>
        <begin position="877"/>
        <end position="1069"/>
    </location>
</feature>
<feature type="compositionally biased region" description="Acidic residues" evidence="2">
    <location>
        <begin position="985"/>
        <end position="994"/>
    </location>
</feature>
<feature type="coiled-coil region" evidence="1">
    <location>
        <begin position="474"/>
        <end position="544"/>
    </location>
</feature>
<proteinExistence type="predicted"/>
<dbReference type="STRING" id="101127.A0A1X2GPE0"/>
<keyword evidence="1" id="KW-0175">Coiled coil</keyword>
<evidence type="ECO:0000313" key="4">
    <source>
        <dbReference type="Proteomes" id="UP000242146"/>
    </source>
</evidence>
<dbReference type="AlphaFoldDB" id="A0A1X2GPE0"/>
<dbReference type="EMBL" id="MCGT01000006">
    <property type="protein sequence ID" value="ORX58693.1"/>
    <property type="molecule type" value="Genomic_DNA"/>
</dbReference>
<dbReference type="Proteomes" id="UP000242146">
    <property type="component" value="Unassembled WGS sequence"/>
</dbReference>
<feature type="region of interest" description="Disordered" evidence="2">
    <location>
        <begin position="798"/>
        <end position="861"/>
    </location>
</feature>
<evidence type="ECO:0000256" key="2">
    <source>
        <dbReference type="SAM" id="MobiDB-lite"/>
    </source>
</evidence>
<feature type="coiled-coil region" evidence="1">
    <location>
        <begin position="351"/>
        <end position="385"/>
    </location>
</feature>
<feature type="compositionally biased region" description="Pro residues" evidence="2">
    <location>
        <begin position="896"/>
        <end position="907"/>
    </location>
</feature>
<feature type="compositionally biased region" description="Pro residues" evidence="2">
    <location>
        <begin position="1028"/>
        <end position="1044"/>
    </location>
</feature>
<protein>
    <submittedName>
        <fullName evidence="3">Uncharacterized protein</fullName>
    </submittedName>
</protein>
<reference evidence="3 4" key="1">
    <citation type="submission" date="2016-07" db="EMBL/GenBank/DDBJ databases">
        <title>Pervasive Adenine N6-methylation of Active Genes in Fungi.</title>
        <authorList>
            <consortium name="DOE Joint Genome Institute"/>
            <person name="Mondo S.J."/>
            <person name="Dannebaum R.O."/>
            <person name="Kuo R.C."/>
            <person name="Labutti K."/>
            <person name="Haridas S."/>
            <person name="Kuo A."/>
            <person name="Salamov A."/>
            <person name="Ahrendt S.R."/>
            <person name="Lipzen A."/>
            <person name="Sullivan W."/>
            <person name="Andreopoulos W.B."/>
            <person name="Clum A."/>
            <person name="Lindquist E."/>
            <person name="Daum C."/>
            <person name="Ramamoorthy G.K."/>
            <person name="Gryganskyi A."/>
            <person name="Culley D."/>
            <person name="Magnuson J.K."/>
            <person name="James T.Y."/>
            <person name="O'Malley M.A."/>
            <person name="Stajich J.E."/>
            <person name="Spatafora J.W."/>
            <person name="Visel A."/>
            <person name="Grigoriev I.V."/>
        </authorList>
    </citation>
    <scope>NUCLEOTIDE SEQUENCE [LARGE SCALE GENOMIC DNA]</scope>
    <source>
        <strain evidence="3 4">NRRL 3301</strain>
    </source>
</reference>